<evidence type="ECO:0000313" key="3">
    <source>
        <dbReference type="Proteomes" id="UP000263833"/>
    </source>
</evidence>
<organism evidence="2 3">
    <name type="scientific">Sphingorhabdus pulchriflava</name>
    <dbReference type="NCBI Taxonomy" id="2292257"/>
    <lineage>
        <taxon>Bacteria</taxon>
        <taxon>Pseudomonadati</taxon>
        <taxon>Pseudomonadota</taxon>
        <taxon>Alphaproteobacteria</taxon>
        <taxon>Sphingomonadales</taxon>
        <taxon>Sphingomonadaceae</taxon>
        <taxon>Sphingorhabdus</taxon>
    </lineage>
</organism>
<proteinExistence type="predicted"/>
<dbReference type="Pfam" id="PF04380">
    <property type="entry name" value="BMFP"/>
    <property type="match status" value="1"/>
</dbReference>
<feature type="region of interest" description="Disordered" evidence="1">
    <location>
        <begin position="82"/>
        <end position="103"/>
    </location>
</feature>
<reference evidence="3" key="1">
    <citation type="submission" date="2018-08" db="EMBL/GenBank/DDBJ databases">
        <authorList>
            <person name="Kim S.-J."/>
            <person name="Jung G.-Y."/>
        </authorList>
    </citation>
    <scope>NUCLEOTIDE SEQUENCE [LARGE SCALE GENOMIC DNA]</scope>
    <source>
        <strain evidence="3">GY_G</strain>
    </source>
</reference>
<dbReference type="EMBL" id="QRGP01000003">
    <property type="protein sequence ID" value="RDV01659.1"/>
    <property type="molecule type" value="Genomic_DNA"/>
</dbReference>
<sequence length="103" mass="10986">MQSDKRIFDDLSKFLNGVAGTVAGMGREAEAGFRERTREWVAGMDLVSREEFDAVKQMAATARAEAEELKARVAALEAALGKAKATPKAAAKPAPKPKAAPKK</sequence>
<evidence type="ECO:0000313" key="2">
    <source>
        <dbReference type="EMBL" id="RDV01659.1"/>
    </source>
</evidence>
<evidence type="ECO:0008006" key="4">
    <source>
        <dbReference type="Google" id="ProtNLM"/>
    </source>
</evidence>
<dbReference type="RefSeq" id="WP_115550440.1">
    <property type="nucleotide sequence ID" value="NZ_QRGP01000003.1"/>
</dbReference>
<feature type="compositionally biased region" description="Low complexity" evidence="1">
    <location>
        <begin position="82"/>
        <end position="93"/>
    </location>
</feature>
<comment type="caution">
    <text evidence="2">The sequence shown here is derived from an EMBL/GenBank/DDBJ whole genome shotgun (WGS) entry which is preliminary data.</text>
</comment>
<dbReference type="Proteomes" id="UP000263833">
    <property type="component" value="Unassembled WGS sequence"/>
</dbReference>
<evidence type="ECO:0000256" key="1">
    <source>
        <dbReference type="SAM" id="MobiDB-lite"/>
    </source>
</evidence>
<gene>
    <name evidence="2" type="ORF">DXH95_15355</name>
</gene>
<dbReference type="AlphaFoldDB" id="A0A371B237"/>
<accession>A0A371B237</accession>
<dbReference type="OrthoDB" id="7392124at2"/>
<protein>
    <recommendedName>
        <fullName evidence="4">Accessory factor UbiK family protein</fullName>
    </recommendedName>
</protein>
<dbReference type="InterPro" id="IPR007475">
    <property type="entry name" value="UbiK"/>
</dbReference>
<feature type="compositionally biased region" description="Pro residues" evidence="1">
    <location>
        <begin position="94"/>
        <end position="103"/>
    </location>
</feature>
<keyword evidence="3" id="KW-1185">Reference proteome</keyword>
<name>A0A371B237_9SPHN</name>